<feature type="DNA-binding region" description="TEA" evidence="7">
    <location>
        <begin position="137"/>
        <end position="213"/>
    </location>
</feature>
<evidence type="ECO:0000256" key="4">
    <source>
        <dbReference type="ARBA" id="ARBA00023125"/>
    </source>
</evidence>
<keyword evidence="10" id="KW-1185">Reference proteome</keyword>
<evidence type="ECO:0000256" key="7">
    <source>
        <dbReference type="PROSITE-ProRule" id="PRU00505"/>
    </source>
</evidence>
<dbReference type="Proteomes" id="UP000887574">
    <property type="component" value="Unplaced"/>
</dbReference>
<evidence type="ECO:0000313" key="11">
    <source>
        <dbReference type="WBParaSite" id="jg7340"/>
    </source>
</evidence>
<evidence type="ECO:0000313" key="10">
    <source>
        <dbReference type="Proteomes" id="UP000887574"/>
    </source>
</evidence>
<dbReference type="Pfam" id="PF01285">
    <property type="entry name" value="TEA"/>
    <property type="match status" value="1"/>
</dbReference>
<dbReference type="PRINTS" id="PR00065">
    <property type="entry name" value="TEADOMAIN"/>
</dbReference>
<feature type="region of interest" description="Disordered" evidence="8">
    <location>
        <begin position="1"/>
        <end position="40"/>
    </location>
</feature>
<feature type="compositionally biased region" description="Polar residues" evidence="8">
    <location>
        <begin position="1"/>
        <end position="17"/>
    </location>
</feature>
<dbReference type="GO" id="GO:0048568">
    <property type="term" value="P:embryonic organ development"/>
    <property type="evidence" value="ECO:0007669"/>
    <property type="project" value="TreeGrafter"/>
</dbReference>
<feature type="compositionally biased region" description="Low complexity" evidence="8">
    <location>
        <begin position="31"/>
        <end position="40"/>
    </location>
</feature>
<keyword evidence="2" id="KW-0217">Developmental protein</keyword>
<accession>A0A915ENV8</accession>
<feature type="compositionally biased region" description="Basic and acidic residues" evidence="8">
    <location>
        <begin position="212"/>
        <end position="226"/>
    </location>
</feature>
<dbReference type="SMART" id="SM00426">
    <property type="entry name" value="TEA"/>
    <property type="match status" value="1"/>
</dbReference>
<evidence type="ECO:0000256" key="2">
    <source>
        <dbReference type="ARBA" id="ARBA00022473"/>
    </source>
</evidence>
<dbReference type="PANTHER" id="PTHR11834:SF0">
    <property type="entry name" value="PROTEIN SCALLOPED"/>
    <property type="match status" value="1"/>
</dbReference>
<feature type="domain" description="TEA" evidence="9">
    <location>
        <begin position="137"/>
        <end position="213"/>
    </location>
</feature>
<dbReference type="InterPro" id="IPR050937">
    <property type="entry name" value="TEC1_TEAD_TF"/>
</dbReference>
<dbReference type="GO" id="GO:0035329">
    <property type="term" value="P:hippo signaling"/>
    <property type="evidence" value="ECO:0007669"/>
    <property type="project" value="TreeGrafter"/>
</dbReference>
<keyword evidence="5" id="KW-0804">Transcription</keyword>
<dbReference type="InterPro" id="IPR041086">
    <property type="entry name" value="YBD"/>
</dbReference>
<feature type="region of interest" description="Disordered" evidence="8">
    <location>
        <begin position="209"/>
        <end position="228"/>
    </location>
</feature>
<proteinExistence type="predicted"/>
<comment type="subcellular location">
    <subcellularLocation>
        <location evidence="1">Nucleus</location>
    </subcellularLocation>
</comment>
<dbReference type="FunFam" id="2.70.50.80:FF:000005">
    <property type="entry name" value="Transcription enhancer factor-like protein egl-44"/>
    <property type="match status" value="1"/>
</dbReference>
<dbReference type="WBParaSite" id="jg7340">
    <property type="protein sequence ID" value="jg7340"/>
    <property type="gene ID" value="jg7340"/>
</dbReference>
<name>A0A915ENV8_9BILA</name>
<dbReference type="GO" id="GO:0000978">
    <property type="term" value="F:RNA polymerase II cis-regulatory region sequence-specific DNA binding"/>
    <property type="evidence" value="ECO:0007669"/>
    <property type="project" value="TreeGrafter"/>
</dbReference>
<dbReference type="PROSITE" id="PS51088">
    <property type="entry name" value="TEA_2"/>
    <property type="match status" value="1"/>
</dbReference>
<dbReference type="Pfam" id="PF17725">
    <property type="entry name" value="YBD"/>
    <property type="match status" value="1"/>
</dbReference>
<dbReference type="AlphaFoldDB" id="A0A915ENV8"/>
<dbReference type="GO" id="GO:0005634">
    <property type="term" value="C:nucleus"/>
    <property type="evidence" value="ECO:0007669"/>
    <property type="project" value="UniProtKB-SubCell"/>
</dbReference>
<dbReference type="PANTHER" id="PTHR11834">
    <property type="entry name" value="TRANSCRIPTIONAL ENHANCER FACTOR TEF RELATED"/>
    <property type="match status" value="1"/>
</dbReference>
<organism evidence="10 11">
    <name type="scientific">Ditylenchus dipsaci</name>
    <dbReference type="NCBI Taxonomy" id="166011"/>
    <lineage>
        <taxon>Eukaryota</taxon>
        <taxon>Metazoa</taxon>
        <taxon>Ecdysozoa</taxon>
        <taxon>Nematoda</taxon>
        <taxon>Chromadorea</taxon>
        <taxon>Rhabditida</taxon>
        <taxon>Tylenchina</taxon>
        <taxon>Tylenchomorpha</taxon>
        <taxon>Sphaerularioidea</taxon>
        <taxon>Anguinidae</taxon>
        <taxon>Anguininae</taxon>
        <taxon>Ditylenchus</taxon>
    </lineage>
</organism>
<keyword evidence="3" id="KW-0805">Transcription regulation</keyword>
<protein>
    <submittedName>
        <fullName evidence="11">TEA domain-containing protein</fullName>
    </submittedName>
</protein>
<dbReference type="PROSITE" id="PS00554">
    <property type="entry name" value="TEA_1"/>
    <property type="match status" value="1"/>
</dbReference>
<evidence type="ECO:0000256" key="5">
    <source>
        <dbReference type="ARBA" id="ARBA00023163"/>
    </source>
</evidence>
<evidence type="ECO:0000256" key="6">
    <source>
        <dbReference type="ARBA" id="ARBA00023242"/>
    </source>
</evidence>
<dbReference type="InterPro" id="IPR038096">
    <property type="entry name" value="TEA/ATTS_sf"/>
</dbReference>
<evidence type="ECO:0000256" key="1">
    <source>
        <dbReference type="ARBA" id="ARBA00004123"/>
    </source>
</evidence>
<evidence type="ECO:0000259" key="9">
    <source>
        <dbReference type="PROSITE" id="PS51088"/>
    </source>
</evidence>
<feature type="compositionally biased region" description="Low complexity" evidence="8">
    <location>
        <begin position="120"/>
        <end position="133"/>
    </location>
</feature>
<dbReference type="Gene3D" id="6.10.20.40">
    <property type="entry name" value="TEA/ATTS domain"/>
    <property type="match status" value="1"/>
</dbReference>
<feature type="region of interest" description="Disordered" evidence="8">
    <location>
        <begin position="93"/>
        <end position="140"/>
    </location>
</feature>
<reference evidence="11" key="1">
    <citation type="submission" date="2022-11" db="UniProtKB">
        <authorList>
            <consortium name="WormBaseParasite"/>
        </authorList>
    </citation>
    <scope>IDENTIFICATION</scope>
</reference>
<sequence>MSFVRSSDCNNKLSSPSAPSPATKISTIRKSSSGGASNNSFGLLLPTTSNCVGQTDRFRSLVNTKTESPNSAWDNLSECKYNPMVVQLQGANFHNNPLQGHHSHNSSSMSVENGGNAMESNSPSSSTADSNADVGSGGDAEGVWSMDIDQAFHEALQIYPPCGRRKIILSDEGKMYGRNELIARYIKIRCGKTRTRKQVSSHIQVLARKKQREMGSKVKTQDSKYPEDEENNHLAAMNSLSHQPLRHPNSHLVFSRSSGGSSGGPLALEVAAAAAAANDLLAAVNGGASGDVRVSNGGNATNMANALAAVAAAGVVGAPGSAASMWPYNAATASSVLNNYYTASMLNDENNIYQHLLTDSPIATSKLPILSQPSTFAPDYTIASSKLILCGFTAYVEQDGEDSNKVDLVRIPKVSDEPLEIIKLEEIQSKYPPILQELFKAGPSDAFFLVKCWANVSFDVTDEQKARFAVDSFYDSSVNCDISVSTKVCSFGNQVVEKLRSILQWIPRMVHQLVCPIRRLPTLCTLST</sequence>
<dbReference type="GO" id="GO:0000981">
    <property type="term" value="F:DNA-binding transcription factor activity, RNA polymerase II-specific"/>
    <property type="evidence" value="ECO:0007669"/>
    <property type="project" value="TreeGrafter"/>
</dbReference>
<dbReference type="InterPro" id="IPR000818">
    <property type="entry name" value="TEA/ATTS_dom"/>
</dbReference>
<dbReference type="GO" id="GO:0005667">
    <property type="term" value="C:transcription regulator complex"/>
    <property type="evidence" value="ECO:0007669"/>
    <property type="project" value="TreeGrafter"/>
</dbReference>
<keyword evidence="6" id="KW-0539">Nucleus</keyword>
<evidence type="ECO:0000256" key="8">
    <source>
        <dbReference type="SAM" id="MobiDB-lite"/>
    </source>
</evidence>
<evidence type="ECO:0000256" key="3">
    <source>
        <dbReference type="ARBA" id="ARBA00023015"/>
    </source>
</evidence>
<dbReference type="Gene3D" id="2.70.50.80">
    <property type="match status" value="1"/>
</dbReference>
<keyword evidence="4" id="KW-0238">DNA-binding</keyword>